<dbReference type="Pfam" id="PF01966">
    <property type="entry name" value="HD"/>
    <property type="match status" value="1"/>
</dbReference>
<dbReference type="GO" id="GO:0006203">
    <property type="term" value="P:dGTP catabolic process"/>
    <property type="evidence" value="ECO:0007669"/>
    <property type="project" value="TreeGrafter"/>
</dbReference>
<sequence>MERLRYPIDALRGRKYPEAPHRYRNEFQRDRDRIVHARAFRRLEDKTQVFGERLSDHFRNRLTHTIEVSQIARTLAVSLGLAEDFTEALALAHDIGHPPFAHAGEEALDRCMRAFGDSFDHNVHALHIVESFEVRYARFPGLNLTFEVREGMVKHSRDFAPGERVEFDEYLPGLRPPLEAQLIDLADEVAYNSADLDDGFSAGLFNMEEIGAALPHYAELAAEILYQFPGAPEKVRFQEVLRRLIDLLVSGLIEGTAQSVQSSGVDSVEDVRRYPHRLVTMTQAAADTNRGLKTFLYGHVYSSPALVEERVRACEGIERMFRFFLDHPDEMPDGHAERIGLMPAHRVVCDYIAGMTDGFFRRTAARLLA</sequence>
<dbReference type="PROSITE" id="PS51831">
    <property type="entry name" value="HD"/>
    <property type="match status" value="1"/>
</dbReference>
<evidence type="ECO:0000313" key="5">
    <source>
        <dbReference type="Proteomes" id="UP000593892"/>
    </source>
</evidence>
<name>A0A7S7NYJ1_PALFE</name>
<dbReference type="InterPro" id="IPR003607">
    <property type="entry name" value="HD/PDEase_dom"/>
</dbReference>
<evidence type="ECO:0000259" key="3">
    <source>
        <dbReference type="PROSITE" id="PS51831"/>
    </source>
</evidence>
<organism evidence="4 5">
    <name type="scientific">Paludibaculum fermentans</name>
    <dbReference type="NCBI Taxonomy" id="1473598"/>
    <lineage>
        <taxon>Bacteria</taxon>
        <taxon>Pseudomonadati</taxon>
        <taxon>Acidobacteriota</taxon>
        <taxon>Terriglobia</taxon>
        <taxon>Bryobacterales</taxon>
        <taxon>Bryobacteraceae</taxon>
        <taxon>Paludibaculum</taxon>
    </lineage>
</organism>
<accession>A0A7S7NYJ1</accession>
<dbReference type="Gene3D" id="1.10.3210.10">
    <property type="entry name" value="Hypothetical protein af1432"/>
    <property type="match status" value="1"/>
</dbReference>
<protein>
    <recommendedName>
        <fullName evidence="2">Deoxyguanosinetriphosphate triphosphohydrolase-like protein</fullName>
    </recommendedName>
</protein>
<evidence type="ECO:0000256" key="1">
    <source>
        <dbReference type="ARBA" id="ARBA00022801"/>
    </source>
</evidence>
<dbReference type="PANTHER" id="PTHR11373">
    <property type="entry name" value="DEOXYNUCLEOSIDE TRIPHOSPHATE TRIPHOSPHOHYDROLASE"/>
    <property type="match status" value="1"/>
</dbReference>
<dbReference type="InterPro" id="IPR050135">
    <property type="entry name" value="dGTPase-like"/>
</dbReference>
<dbReference type="AlphaFoldDB" id="A0A7S7NYJ1"/>
<reference evidence="4 5" key="1">
    <citation type="submission" date="2020-10" db="EMBL/GenBank/DDBJ databases">
        <title>Complete genome sequence of Paludibaculum fermentans P105T, a facultatively anaerobic acidobacterium capable of dissimilatory Fe(III) reduction.</title>
        <authorList>
            <person name="Dedysh S.N."/>
            <person name="Beletsky A.V."/>
            <person name="Kulichevskaya I.S."/>
            <person name="Mardanov A.V."/>
            <person name="Ravin N.V."/>
        </authorList>
    </citation>
    <scope>NUCLEOTIDE SEQUENCE [LARGE SCALE GENOMIC DNA]</scope>
    <source>
        <strain evidence="4 5">P105</strain>
    </source>
</reference>
<dbReference type="InterPro" id="IPR006261">
    <property type="entry name" value="dGTPase"/>
</dbReference>
<dbReference type="Pfam" id="PF13286">
    <property type="entry name" value="HD_assoc"/>
    <property type="match status" value="1"/>
</dbReference>
<keyword evidence="5" id="KW-1185">Reference proteome</keyword>
<gene>
    <name evidence="4" type="primary">dgt</name>
    <name evidence="4" type="ORF">IRI77_24775</name>
</gene>
<dbReference type="InterPro" id="IPR006674">
    <property type="entry name" value="HD_domain"/>
</dbReference>
<keyword evidence="1 2" id="KW-0378">Hydrolase</keyword>
<dbReference type="InterPro" id="IPR023023">
    <property type="entry name" value="dNTPase_2"/>
</dbReference>
<dbReference type="NCBIfam" id="TIGR01353">
    <property type="entry name" value="dGTP_triPase"/>
    <property type="match status" value="1"/>
</dbReference>
<dbReference type="SUPFAM" id="SSF109604">
    <property type="entry name" value="HD-domain/PDEase-like"/>
    <property type="match status" value="1"/>
</dbReference>
<feature type="domain" description="HD" evidence="3">
    <location>
        <begin position="61"/>
        <end position="192"/>
    </location>
</feature>
<evidence type="ECO:0000313" key="4">
    <source>
        <dbReference type="EMBL" id="QOY92130.1"/>
    </source>
</evidence>
<dbReference type="GO" id="GO:0008832">
    <property type="term" value="F:dGTPase activity"/>
    <property type="evidence" value="ECO:0007669"/>
    <property type="project" value="TreeGrafter"/>
</dbReference>
<comment type="similarity">
    <text evidence="2">Belongs to the dGTPase family. Type 2 subfamily.</text>
</comment>
<dbReference type="Proteomes" id="UP000593892">
    <property type="component" value="Chromosome"/>
</dbReference>
<dbReference type="EMBL" id="CP063849">
    <property type="protein sequence ID" value="QOY92130.1"/>
    <property type="molecule type" value="Genomic_DNA"/>
</dbReference>
<evidence type="ECO:0000256" key="2">
    <source>
        <dbReference type="HAMAP-Rule" id="MF_01212"/>
    </source>
</evidence>
<proteinExistence type="inferred from homology"/>
<dbReference type="PANTHER" id="PTHR11373:SF43">
    <property type="entry name" value="DEOXYGUANOSINETRIPHOSPHATE TRIPHOSPHOHYDROLASE-LIKE PROTEIN"/>
    <property type="match status" value="1"/>
</dbReference>
<dbReference type="InterPro" id="IPR026875">
    <property type="entry name" value="PHydrolase_assoc_dom"/>
</dbReference>
<dbReference type="HAMAP" id="MF_01212">
    <property type="entry name" value="dGTPase_type2"/>
    <property type="match status" value="1"/>
</dbReference>
<dbReference type="SMART" id="SM00471">
    <property type="entry name" value="HDc"/>
    <property type="match status" value="1"/>
</dbReference>
<dbReference type="KEGG" id="pfer:IRI77_24775"/>
<dbReference type="CDD" id="cd00077">
    <property type="entry name" value="HDc"/>
    <property type="match status" value="1"/>
</dbReference>